<reference evidence="2" key="1">
    <citation type="journal article" date="2013" name="Nature">
        <title>Draft genome of the wheat A-genome progenitor Triticum urartu.</title>
        <authorList>
            <person name="Ling H.Q."/>
            <person name="Zhao S."/>
            <person name="Liu D."/>
            <person name="Wang J."/>
            <person name="Sun H."/>
            <person name="Zhang C."/>
            <person name="Fan H."/>
            <person name="Li D."/>
            <person name="Dong L."/>
            <person name="Tao Y."/>
            <person name="Gao C."/>
            <person name="Wu H."/>
            <person name="Li Y."/>
            <person name="Cui Y."/>
            <person name="Guo X."/>
            <person name="Zheng S."/>
            <person name="Wang B."/>
            <person name="Yu K."/>
            <person name="Liang Q."/>
            <person name="Yang W."/>
            <person name="Lou X."/>
            <person name="Chen J."/>
            <person name="Feng M."/>
            <person name="Jian J."/>
            <person name="Zhang X."/>
            <person name="Luo G."/>
            <person name="Jiang Y."/>
            <person name="Liu J."/>
            <person name="Wang Z."/>
            <person name="Sha Y."/>
            <person name="Zhang B."/>
            <person name="Wu H."/>
            <person name="Tang D."/>
            <person name="Shen Q."/>
            <person name="Xue P."/>
            <person name="Zou S."/>
            <person name="Wang X."/>
            <person name="Liu X."/>
            <person name="Wang F."/>
            <person name="Yang Y."/>
            <person name="An X."/>
            <person name="Dong Z."/>
            <person name="Zhang K."/>
            <person name="Zhang X."/>
            <person name="Luo M.C."/>
            <person name="Dvorak J."/>
            <person name="Tong Y."/>
            <person name="Wang J."/>
            <person name="Yang H."/>
            <person name="Li Z."/>
            <person name="Wang D."/>
            <person name="Zhang A."/>
            <person name="Wang J."/>
        </authorList>
    </citation>
    <scope>NUCLEOTIDE SEQUENCE</scope>
    <source>
        <strain evidence="2">cv. G1812</strain>
    </source>
</reference>
<reference evidence="1" key="2">
    <citation type="submission" date="2018-03" db="EMBL/GenBank/DDBJ databases">
        <title>The Triticum urartu genome reveals the dynamic nature of wheat genome evolution.</title>
        <authorList>
            <person name="Ling H."/>
            <person name="Ma B."/>
            <person name="Shi X."/>
            <person name="Liu H."/>
            <person name="Dong L."/>
            <person name="Sun H."/>
            <person name="Cao Y."/>
            <person name="Gao Q."/>
            <person name="Zheng S."/>
            <person name="Li Y."/>
            <person name="Yu Y."/>
            <person name="Du H."/>
            <person name="Qi M."/>
            <person name="Li Y."/>
            <person name="Yu H."/>
            <person name="Cui Y."/>
            <person name="Wang N."/>
            <person name="Chen C."/>
            <person name="Wu H."/>
            <person name="Zhao Y."/>
            <person name="Zhang J."/>
            <person name="Li Y."/>
            <person name="Zhou W."/>
            <person name="Zhang B."/>
            <person name="Hu W."/>
            <person name="Eijk M."/>
            <person name="Tang J."/>
            <person name="Witsenboer H."/>
            <person name="Zhao S."/>
            <person name="Li Z."/>
            <person name="Zhang A."/>
            <person name="Wang D."/>
            <person name="Liang C."/>
        </authorList>
    </citation>
    <scope>NUCLEOTIDE SEQUENCE [LARGE SCALE GENOMIC DNA]</scope>
    <source>
        <strain evidence="1">cv. G1812</strain>
    </source>
</reference>
<organism evidence="1 2">
    <name type="scientific">Triticum urartu</name>
    <name type="common">Red wild einkorn</name>
    <name type="synonym">Crithodium urartu</name>
    <dbReference type="NCBI Taxonomy" id="4572"/>
    <lineage>
        <taxon>Eukaryota</taxon>
        <taxon>Viridiplantae</taxon>
        <taxon>Streptophyta</taxon>
        <taxon>Embryophyta</taxon>
        <taxon>Tracheophyta</taxon>
        <taxon>Spermatophyta</taxon>
        <taxon>Magnoliopsida</taxon>
        <taxon>Liliopsida</taxon>
        <taxon>Poales</taxon>
        <taxon>Poaceae</taxon>
        <taxon>BOP clade</taxon>
        <taxon>Pooideae</taxon>
        <taxon>Triticodae</taxon>
        <taxon>Triticeae</taxon>
        <taxon>Triticinae</taxon>
        <taxon>Triticum</taxon>
    </lineage>
</organism>
<protein>
    <submittedName>
        <fullName evidence="1">Uncharacterized protein</fullName>
    </submittedName>
</protein>
<dbReference type="Gramene" id="TuG1812G0300002237.01.T02">
    <property type="protein sequence ID" value="TuG1812G0300002237.01.T02"/>
    <property type="gene ID" value="TuG1812G0300002237.01"/>
</dbReference>
<dbReference type="EnsemblPlants" id="TuG1812G0300002237.01.T01">
    <property type="protein sequence ID" value="TuG1812G0300002237.01.T01"/>
    <property type="gene ID" value="TuG1812G0300002237.01"/>
</dbReference>
<dbReference type="EnsemblPlants" id="TuG1812G0300002237.01.T02">
    <property type="protein sequence ID" value="TuG1812G0300002237.01.T02"/>
    <property type="gene ID" value="TuG1812G0300002237.01"/>
</dbReference>
<name>A0A8R7PQW1_TRIUA</name>
<sequence>MKTGINPRQRLATQFPMAWMRRGRGMSHRCAQVMLRQRAAARLKRVCSAVMWHARAHVRMRWRVTPWLRQRTTLGTWVGPGRCCRLGIERGWMLGWVTGLRIASVLVLRCGCTVRPGHGWVLGLGYMSLSRRADMEDMSCCHFHLRTGSQLNKLE</sequence>
<keyword evidence="2" id="KW-1185">Reference proteome</keyword>
<dbReference type="AlphaFoldDB" id="A0A8R7PQW1"/>
<reference evidence="1" key="3">
    <citation type="submission" date="2022-06" db="UniProtKB">
        <authorList>
            <consortium name="EnsemblPlants"/>
        </authorList>
    </citation>
    <scope>IDENTIFICATION</scope>
</reference>
<evidence type="ECO:0000313" key="2">
    <source>
        <dbReference type="Proteomes" id="UP000015106"/>
    </source>
</evidence>
<evidence type="ECO:0000313" key="1">
    <source>
        <dbReference type="EnsemblPlants" id="TuG1812G0300002237.01.T02"/>
    </source>
</evidence>
<proteinExistence type="predicted"/>
<dbReference type="Proteomes" id="UP000015106">
    <property type="component" value="Chromosome 3"/>
</dbReference>
<accession>A0A8R7PQW1</accession>
<dbReference type="Gramene" id="TuG1812G0300002237.01.T01">
    <property type="protein sequence ID" value="TuG1812G0300002237.01.T01"/>
    <property type="gene ID" value="TuG1812G0300002237.01"/>
</dbReference>